<proteinExistence type="predicted"/>
<dbReference type="PANTHER" id="PTHR36154:SF1">
    <property type="entry name" value="DNA-BINDING TRANSCRIPTIONAL ACTIVATOR ALPA"/>
    <property type="match status" value="1"/>
</dbReference>
<sequence>MTKRLLRLPDVIKKVGFKKSWIYQHINQGTFPRQIKLGDRSVVWLESEIDDWIEQHLLQR</sequence>
<dbReference type="InterPro" id="IPR052931">
    <property type="entry name" value="Prophage_regulatory_activator"/>
</dbReference>
<dbReference type="InterPro" id="IPR010260">
    <property type="entry name" value="AlpA"/>
</dbReference>
<evidence type="ECO:0000313" key="1">
    <source>
        <dbReference type="EMBL" id="AED98743.1"/>
    </source>
</evidence>
<dbReference type="EMBL" id="HQ888851">
    <property type="protein sequence ID" value="AED98743.1"/>
    <property type="molecule type" value="Genomic_DNA"/>
</dbReference>
<dbReference type="PANTHER" id="PTHR36154">
    <property type="entry name" value="DNA-BINDING TRANSCRIPTIONAL ACTIVATOR ALPA"/>
    <property type="match status" value="1"/>
</dbReference>
<protein>
    <submittedName>
        <fullName evidence="1">Putative phage transcriptional regulator</fullName>
    </submittedName>
</protein>
<dbReference type="RefSeq" id="WP_159108828.1">
    <property type="nucleotide sequence ID" value="NZ_CAXOPX010000020.1"/>
</dbReference>
<accession>G8DRC4</accession>
<dbReference type="Gene3D" id="1.10.238.160">
    <property type="match status" value="1"/>
</dbReference>
<dbReference type="AlphaFoldDB" id="G8DRC4"/>
<name>G8DRC4_PROMI</name>
<organism evidence="1">
    <name type="scientific">Proteus mirabilis</name>
    <dbReference type="NCBI Taxonomy" id="584"/>
    <lineage>
        <taxon>Bacteria</taxon>
        <taxon>Pseudomonadati</taxon>
        <taxon>Pseudomonadota</taxon>
        <taxon>Gammaproteobacteria</taxon>
        <taxon>Enterobacterales</taxon>
        <taxon>Morganellaceae</taxon>
        <taxon>Proteus</taxon>
    </lineage>
</organism>
<reference evidence="1" key="1">
    <citation type="journal article" date="2011" name="J. Antimicrob. Chemother.">
        <title>The new variant of Salmonella genomic island 1 (SGI1-V) from a Proteus mirabilis French clinical isolate harbours blaVEB-6 and qnrA1 in the multiple antibiotic resistance region.</title>
        <authorList>
            <person name="Siebor E."/>
            <person name="Neuwirth C."/>
        </authorList>
    </citation>
    <scope>NUCLEOTIDE SEQUENCE</scope>
    <source>
        <strain evidence="1">VB1248</strain>
    </source>
</reference>
<dbReference type="Pfam" id="PF05930">
    <property type="entry name" value="Phage_AlpA"/>
    <property type="match status" value="1"/>
</dbReference>